<gene>
    <name evidence="2" type="ORF">BDP55DRAFT_629855</name>
</gene>
<dbReference type="EMBL" id="JAHMHR010000012">
    <property type="protein sequence ID" value="KAK1688253.1"/>
    <property type="molecule type" value="Genomic_DNA"/>
</dbReference>
<sequence length="197" mass="22236">MAMYLALSVTSSRKYLTPRYLLAEGGCESVIDYWETTQGTRTHTILEFLPSREATCIASLPTTNSLPHRICESCYQKHLFSYVIMSLRLPNAMTGPSAVKSASKMVPLPDYASLTMLRLPHEAMQYSISVRDRNALFLTLYSHRYGQATSVRWRDLFFCRFLNAYDQDRAKPSSTPTTPTEDKAPTLGQCLKTNDAS</sequence>
<dbReference type="Proteomes" id="UP001224890">
    <property type="component" value="Unassembled WGS sequence"/>
</dbReference>
<dbReference type="RefSeq" id="XP_060431948.1">
    <property type="nucleotide sequence ID" value="XM_060572076.1"/>
</dbReference>
<feature type="region of interest" description="Disordered" evidence="1">
    <location>
        <begin position="169"/>
        <end position="197"/>
    </location>
</feature>
<organism evidence="2 3">
    <name type="scientific">Colletotrichum godetiae</name>
    <dbReference type="NCBI Taxonomy" id="1209918"/>
    <lineage>
        <taxon>Eukaryota</taxon>
        <taxon>Fungi</taxon>
        <taxon>Dikarya</taxon>
        <taxon>Ascomycota</taxon>
        <taxon>Pezizomycotina</taxon>
        <taxon>Sordariomycetes</taxon>
        <taxon>Hypocreomycetidae</taxon>
        <taxon>Glomerellales</taxon>
        <taxon>Glomerellaceae</taxon>
        <taxon>Colletotrichum</taxon>
        <taxon>Colletotrichum acutatum species complex</taxon>
    </lineage>
</organism>
<reference evidence="2" key="1">
    <citation type="submission" date="2021-06" db="EMBL/GenBank/DDBJ databases">
        <title>Comparative genomics, transcriptomics and evolutionary studies reveal genomic signatures of adaptation to plant cell wall in hemibiotrophic fungi.</title>
        <authorList>
            <consortium name="DOE Joint Genome Institute"/>
            <person name="Baroncelli R."/>
            <person name="Diaz J.F."/>
            <person name="Benocci T."/>
            <person name="Peng M."/>
            <person name="Battaglia E."/>
            <person name="Haridas S."/>
            <person name="Andreopoulos W."/>
            <person name="Labutti K."/>
            <person name="Pangilinan J."/>
            <person name="Floch G.L."/>
            <person name="Makela M.R."/>
            <person name="Henrissat B."/>
            <person name="Grigoriev I.V."/>
            <person name="Crouch J.A."/>
            <person name="De Vries R.P."/>
            <person name="Sukno S.A."/>
            <person name="Thon M.R."/>
        </authorList>
    </citation>
    <scope>NUCLEOTIDE SEQUENCE</scope>
    <source>
        <strain evidence="2">CBS 193.32</strain>
    </source>
</reference>
<protein>
    <submittedName>
        <fullName evidence="2">Uncharacterized protein</fullName>
    </submittedName>
</protein>
<proteinExistence type="predicted"/>
<dbReference type="GeneID" id="85456602"/>
<name>A0AAJ0AR64_9PEZI</name>
<evidence type="ECO:0000313" key="3">
    <source>
        <dbReference type="Proteomes" id="UP001224890"/>
    </source>
</evidence>
<evidence type="ECO:0000256" key="1">
    <source>
        <dbReference type="SAM" id="MobiDB-lite"/>
    </source>
</evidence>
<keyword evidence="3" id="KW-1185">Reference proteome</keyword>
<accession>A0AAJ0AR64</accession>
<evidence type="ECO:0000313" key="2">
    <source>
        <dbReference type="EMBL" id="KAK1688253.1"/>
    </source>
</evidence>
<dbReference type="AlphaFoldDB" id="A0AAJ0AR64"/>
<comment type="caution">
    <text evidence="2">The sequence shown here is derived from an EMBL/GenBank/DDBJ whole genome shotgun (WGS) entry which is preliminary data.</text>
</comment>